<keyword evidence="1 5" id="KW-0489">Methyltransferase</keyword>
<feature type="binding site" evidence="5">
    <location>
        <position position="55"/>
    </location>
    <ligand>
        <name>S-adenosyl-L-methionine</name>
        <dbReference type="ChEBI" id="CHEBI:59789"/>
    </ligand>
</feature>
<keyword evidence="5" id="KW-0999">Mitochondrion inner membrane</keyword>
<feature type="binding site" evidence="5">
    <location>
        <position position="109"/>
    </location>
    <ligand>
        <name>S-adenosyl-L-methionine</name>
        <dbReference type="ChEBI" id="CHEBI:59789"/>
    </ligand>
</feature>
<dbReference type="PANTHER" id="PTHR43464">
    <property type="entry name" value="METHYLTRANSFERASE"/>
    <property type="match status" value="1"/>
</dbReference>
<dbReference type="EC" id="2.1.1.-" evidence="5"/>
<comment type="catalytic activity">
    <reaction evidence="5">
        <text>a 3,4-dihydroxy-5-(all-trans-polyprenyl)benzoate + S-adenosyl-L-methionine = a 4-hydroxy-3-methoxy-5-(all-trans-polyprenyl)benzoate + S-adenosyl-L-homocysteine + H(+)</text>
        <dbReference type="Rhea" id="RHEA:44452"/>
        <dbReference type="Rhea" id="RHEA-COMP:10930"/>
        <dbReference type="Rhea" id="RHEA-COMP:10931"/>
        <dbReference type="ChEBI" id="CHEBI:15378"/>
        <dbReference type="ChEBI" id="CHEBI:57856"/>
        <dbReference type="ChEBI" id="CHEBI:59789"/>
        <dbReference type="ChEBI" id="CHEBI:64694"/>
        <dbReference type="ChEBI" id="CHEBI:84443"/>
        <dbReference type="EC" id="2.1.1.114"/>
    </reaction>
</comment>
<keyword evidence="5" id="KW-0479">Metal-binding</keyword>
<dbReference type="HAMAP" id="MF_00472">
    <property type="entry name" value="UbiG"/>
    <property type="match status" value="1"/>
</dbReference>
<comment type="function">
    <text evidence="5">O-methyltransferase required for two non-consecutive steps during ubiquinone biosynthesis. Catalyzes the 2 O-methylation of 3,4-dihydroxy-5-(all-trans-polyprenyl)benzoic acid into 4-hydroxy-3-methoxy-5-(all-trans-polyprenyl)benzoic acid. Also catalyzes the last step of ubiquinone biosynthesis by mediating methylation of 3-demethylubiquinone into ubiquinone. Also able to mediate the methylation of 3-demethylubiquinol into ubiquinol.</text>
</comment>
<comment type="subcellular location">
    <subcellularLocation>
        <location evidence="5">Mitochondrion inner membrane</location>
        <topology evidence="5">Peripheral membrane protein</topology>
        <orientation evidence="5">Matrix side</orientation>
    </subcellularLocation>
</comment>
<comment type="catalytic activity">
    <reaction evidence="5">
        <text>a 3-demethylubiquinol + S-adenosyl-L-methionine = a ubiquinol + S-adenosyl-L-homocysteine + H(+)</text>
        <dbReference type="Rhea" id="RHEA:44380"/>
        <dbReference type="Rhea" id="RHEA-COMP:9566"/>
        <dbReference type="Rhea" id="RHEA-COMP:10914"/>
        <dbReference type="ChEBI" id="CHEBI:15378"/>
        <dbReference type="ChEBI" id="CHEBI:17976"/>
        <dbReference type="ChEBI" id="CHEBI:57856"/>
        <dbReference type="ChEBI" id="CHEBI:59789"/>
        <dbReference type="ChEBI" id="CHEBI:84422"/>
        <dbReference type="EC" id="2.1.1.64"/>
    </reaction>
</comment>
<dbReference type="Gene3D" id="3.40.50.150">
    <property type="entry name" value="Vaccinia Virus protein VP39"/>
    <property type="match status" value="1"/>
</dbReference>
<dbReference type="GO" id="GO:0032259">
    <property type="term" value="P:methylation"/>
    <property type="evidence" value="ECO:0007669"/>
    <property type="project" value="UniProtKB-KW"/>
</dbReference>
<name>A0AA38ITC1_9CUCU</name>
<comment type="caution">
    <text evidence="6">The sequence shown here is derived from an EMBL/GenBank/DDBJ whole genome shotgun (WGS) entry which is preliminary data.</text>
</comment>
<feature type="binding site" evidence="5">
    <location>
        <position position="159"/>
    </location>
    <ligand>
        <name>Mg(2+)</name>
        <dbReference type="ChEBI" id="CHEBI:18420"/>
    </ligand>
</feature>
<proteinExistence type="inferred from homology"/>
<dbReference type="GO" id="GO:0061542">
    <property type="term" value="F:3-demethylubiquinol 3-O-methyltransferase activity"/>
    <property type="evidence" value="ECO:0007669"/>
    <property type="project" value="UniProtKB-UniRule"/>
</dbReference>
<dbReference type="AlphaFoldDB" id="A0AA38ITC1"/>
<comment type="pathway">
    <text evidence="5">Cofactor biosynthesis; ubiquinone biosynthesis.</text>
</comment>
<dbReference type="SUPFAM" id="SSF53335">
    <property type="entry name" value="S-adenosyl-L-methionine-dependent methyltransferases"/>
    <property type="match status" value="1"/>
</dbReference>
<protein>
    <recommendedName>
        <fullName evidence="5">Ubiquinone biosynthesis O-methyltransferase, mitochondrial</fullName>
    </recommendedName>
    <alternativeName>
        <fullName evidence="5">3-demethylubiquinol 3-O-methyltransferase</fullName>
        <ecNumber evidence="5">2.1.1.64</ecNumber>
    </alternativeName>
    <alternativeName>
        <fullName evidence="5">3-demethylubiquinone 3-O-methyltransferase</fullName>
        <ecNumber evidence="5">2.1.1.-</ecNumber>
    </alternativeName>
    <alternativeName>
        <fullName evidence="5">Polyprenyldihydroxybenzoate methyltransferase</fullName>
        <ecNumber evidence="5">2.1.1.114</ecNumber>
    </alternativeName>
</protein>
<dbReference type="CDD" id="cd02440">
    <property type="entry name" value="AdoMet_MTases"/>
    <property type="match status" value="1"/>
</dbReference>
<comment type="similarity">
    <text evidence="5">Belongs to the class I-like SAM-binding methyltransferase superfamily. UbiG/COQ3 family.</text>
</comment>
<dbReference type="GO" id="GO:0046872">
    <property type="term" value="F:metal ion binding"/>
    <property type="evidence" value="ECO:0007669"/>
    <property type="project" value="UniProtKB-KW"/>
</dbReference>
<keyword evidence="2 5" id="KW-0808">Transferase</keyword>
<accession>A0AA38ITC1</accession>
<dbReference type="NCBIfam" id="TIGR01983">
    <property type="entry name" value="UbiG"/>
    <property type="match status" value="1"/>
</dbReference>
<feature type="binding site" evidence="5">
    <location>
        <position position="154"/>
    </location>
    <ligand>
        <name>S-adenosyl-L-methionine</name>
        <dbReference type="ChEBI" id="CHEBI:59789"/>
    </ligand>
</feature>
<comment type="cofactor">
    <cofactor evidence="5">
        <name>Mg(2+)</name>
        <dbReference type="ChEBI" id="CHEBI:18420"/>
    </cofactor>
</comment>
<keyword evidence="5" id="KW-0472">Membrane</keyword>
<keyword evidence="7" id="KW-1185">Reference proteome</keyword>
<evidence type="ECO:0000313" key="7">
    <source>
        <dbReference type="Proteomes" id="UP001168821"/>
    </source>
</evidence>
<dbReference type="InterPro" id="IPR029063">
    <property type="entry name" value="SAM-dependent_MTases_sf"/>
</dbReference>
<keyword evidence="4 5" id="KW-0949">S-adenosyl-L-methionine</keyword>
<keyword evidence="3 5" id="KW-0831">Ubiquinone biosynthesis</keyword>
<keyword evidence="5" id="KW-0460">Magnesium</keyword>
<evidence type="ECO:0000256" key="5">
    <source>
        <dbReference type="HAMAP-Rule" id="MF_03190"/>
    </source>
</evidence>
<evidence type="ECO:0000256" key="4">
    <source>
        <dbReference type="ARBA" id="ARBA00022691"/>
    </source>
</evidence>
<keyword evidence="5" id="KW-0496">Mitochondrion</keyword>
<feature type="binding site" evidence="5">
    <location>
        <position position="158"/>
    </location>
    <ligand>
        <name>Mg(2+)</name>
        <dbReference type="ChEBI" id="CHEBI:18420"/>
    </ligand>
</feature>
<gene>
    <name evidence="5" type="primary">coq3</name>
    <name evidence="6" type="ORF">Zmor_011301</name>
</gene>
<evidence type="ECO:0000256" key="2">
    <source>
        <dbReference type="ARBA" id="ARBA00022679"/>
    </source>
</evidence>
<reference evidence="6" key="1">
    <citation type="journal article" date="2023" name="G3 (Bethesda)">
        <title>Whole genome assemblies of Zophobas morio and Tenebrio molitor.</title>
        <authorList>
            <person name="Kaur S."/>
            <person name="Stinson S.A."/>
            <person name="diCenzo G.C."/>
        </authorList>
    </citation>
    <scope>NUCLEOTIDE SEQUENCE</scope>
    <source>
        <strain evidence="6">QUZm001</strain>
    </source>
</reference>
<evidence type="ECO:0000313" key="6">
    <source>
        <dbReference type="EMBL" id="KAJ3659622.1"/>
    </source>
</evidence>
<feature type="binding site" evidence="5">
    <location>
        <position position="88"/>
    </location>
    <ligand>
        <name>S-adenosyl-L-methionine</name>
        <dbReference type="ChEBI" id="CHEBI:59789"/>
    </ligand>
</feature>
<dbReference type="GO" id="GO:0010420">
    <property type="term" value="F:polyprenyldihydroxybenzoate methyltransferase activity"/>
    <property type="evidence" value="ECO:0007669"/>
    <property type="project" value="UniProtKB-UniRule"/>
</dbReference>
<dbReference type="InterPro" id="IPR010233">
    <property type="entry name" value="UbiG_MeTrfase"/>
</dbReference>
<dbReference type="EMBL" id="JALNTZ010000003">
    <property type="protein sequence ID" value="KAJ3659622.1"/>
    <property type="molecule type" value="Genomic_DNA"/>
</dbReference>
<feature type="binding site" evidence="5">
    <location>
        <position position="155"/>
    </location>
    <ligand>
        <name>Mg(2+)</name>
        <dbReference type="ChEBI" id="CHEBI:18420"/>
    </ligand>
</feature>
<dbReference type="Pfam" id="PF13489">
    <property type="entry name" value="Methyltransf_23"/>
    <property type="match status" value="1"/>
</dbReference>
<sequence length="268" mass="30830">MLSLKLPKLNLLLRTLSTKKSTVDPKQMEYFNEISEVWWDKQGVLKILHEMNDLRIPWIQNRLREIDILKPNSNQAKPLEGLTILDVGCGGGILTEPLCQLGAKVTGIDPNTKLLNIAKSRALQFNLTDLEYYCTTVEEHAEKHSNKYDVVTCFETIEHVREQDILTKFCVQCLKPGGSIFLTTNSKSWTSKLVFITLLEDLLRFFPSGTHQYEMFIDINDLINLLEKENCKVLFTKGMSYNPFSSKWTLVKNVNILNYVLHAVKFRS</sequence>
<evidence type="ECO:0000256" key="3">
    <source>
        <dbReference type="ARBA" id="ARBA00022688"/>
    </source>
</evidence>
<organism evidence="6 7">
    <name type="scientific">Zophobas morio</name>
    <dbReference type="NCBI Taxonomy" id="2755281"/>
    <lineage>
        <taxon>Eukaryota</taxon>
        <taxon>Metazoa</taxon>
        <taxon>Ecdysozoa</taxon>
        <taxon>Arthropoda</taxon>
        <taxon>Hexapoda</taxon>
        <taxon>Insecta</taxon>
        <taxon>Pterygota</taxon>
        <taxon>Neoptera</taxon>
        <taxon>Endopterygota</taxon>
        <taxon>Coleoptera</taxon>
        <taxon>Polyphaga</taxon>
        <taxon>Cucujiformia</taxon>
        <taxon>Tenebrionidae</taxon>
        <taxon>Zophobas</taxon>
    </lineage>
</organism>
<dbReference type="PANTHER" id="PTHR43464:SF19">
    <property type="entry name" value="UBIQUINONE BIOSYNTHESIS O-METHYLTRANSFERASE, MITOCHONDRIAL"/>
    <property type="match status" value="1"/>
</dbReference>
<dbReference type="EC" id="2.1.1.64" evidence="5"/>
<dbReference type="Proteomes" id="UP001168821">
    <property type="component" value="Unassembled WGS sequence"/>
</dbReference>
<comment type="subunit">
    <text evidence="5">Component of a multi-subunit COQ enzyme complex.</text>
</comment>
<evidence type="ECO:0000256" key="1">
    <source>
        <dbReference type="ARBA" id="ARBA00022603"/>
    </source>
</evidence>
<dbReference type="EC" id="2.1.1.114" evidence="5"/>
<comment type="catalytic activity">
    <reaction evidence="5">
        <text>a 3-demethylubiquinone + S-adenosyl-L-methionine = a ubiquinone + S-adenosyl-L-homocysteine</text>
        <dbReference type="Rhea" id="RHEA:81215"/>
        <dbReference type="Rhea" id="RHEA-COMP:9565"/>
        <dbReference type="Rhea" id="RHEA-COMP:19654"/>
        <dbReference type="ChEBI" id="CHEBI:16389"/>
        <dbReference type="ChEBI" id="CHEBI:57856"/>
        <dbReference type="ChEBI" id="CHEBI:59789"/>
        <dbReference type="ChEBI" id="CHEBI:231825"/>
    </reaction>
</comment>
<dbReference type="GO" id="GO:0031314">
    <property type="term" value="C:extrinsic component of mitochondrial inner membrane"/>
    <property type="evidence" value="ECO:0007669"/>
    <property type="project" value="UniProtKB-UniRule"/>
</dbReference>